<dbReference type="InterPro" id="IPR036612">
    <property type="entry name" value="KH_dom_type_1_sf"/>
</dbReference>
<sequence>MATGLRSPESQAEALASRLEGWTGLQGVVSSHLPDKAPEQVLQWDQQRHALQDRQVTYNQTALWKESPSMPALVRGPCVALKEDRTPGMSSPSHSVESVDTVPVSSPDSLTVTEMLANIKDTMISKCCPVRKVQPPSDNMCLVGQSSGRIKWIQPSGPRRPGEGIEDEAQGIVDVQETASGGVLLRVTLLASGFLIGPSGFTVREIIRHSDANIKSWTDKCEDDITRPTRTFIIEGTQESVATALLIMCDAIARYKDLCEGAYAGQCVSNVQKIHSIDFSYQPPPRTVVPHAAGLKGQSHRMRAANGGRSGRLRMPVQETASTQIAAKILADVKSQLSAEHASKAAAAAARAQAISPASGTLSSGAYHAFQRQMSDPQVEMNAMHQQLRTDHRFQESYTPPPMPTPTGSGAPGSGGCRAPVDIPHGYAMIASGVLVPLDVLQSGAAAISSLQQPYHQRVQHLFQQQVTPMVPPDFHFHMPQNMEHLTPVTPGSASVPLSCYGSGAFTCNTPTRHAPMSAIGDPQNAEATFAGDPPMMLPHAYQNASMPTSPYSAIMCNKHMGDGVSNLPEPSGTLLSPGILDAAAEQTPYRMSMPAMARGMDNLQGGSSSAPWVHGEHPLFGAAWHS</sequence>
<keyword evidence="4" id="KW-1185">Reference proteome</keyword>
<feature type="domain" description="K Homology" evidence="2">
    <location>
        <begin position="193"/>
        <end position="246"/>
    </location>
</feature>
<dbReference type="AlphaFoldDB" id="A0AAV1HZW9"/>
<evidence type="ECO:0000313" key="4">
    <source>
        <dbReference type="Proteomes" id="UP001314263"/>
    </source>
</evidence>
<organism evidence="3 4">
    <name type="scientific">Coccomyxa viridis</name>
    <dbReference type="NCBI Taxonomy" id="1274662"/>
    <lineage>
        <taxon>Eukaryota</taxon>
        <taxon>Viridiplantae</taxon>
        <taxon>Chlorophyta</taxon>
        <taxon>core chlorophytes</taxon>
        <taxon>Trebouxiophyceae</taxon>
        <taxon>Trebouxiophyceae incertae sedis</taxon>
        <taxon>Coccomyxaceae</taxon>
        <taxon>Coccomyxa</taxon>
    </lineage>
</organism>
<dbReference type="GO" id="GO:0003723">
    <property type="term" value="F:RNA binding"/>
    <property type="evidence" value="ECO:0007669"/>
    <property type="project" value="InterPro"/>
</dbReference>
<dbReference type="Pfam" id="PF00013">
    <property type="entry name" value="KH_1"/>
    <property type="match status" value="1"/>
</dbReference>
<dbReference type="Gene3D" id="3.30.1370.10">
    <property type="entry name" value="K Homology domain, type 1"/>
    <property type="match status" value="1"/>
</dbReference>
<dbReference type="InterPro" id="IPR004088">
    <property type="entry name" value="KH_dom_type_1"/>
</dbReference>
<proteinExistence type="predicted"/>
<feature type="region of interest" description="Disordered" evidence="1">
    <location>
        <begin position="84"/>
        <end position="107"/>
    </location>
</feature>
<reference evidence="3 4" key="1">
    <citation type="submission" date="2023-10" db="EMBL/GenBank/DDBJ databases">
        <authorList>
            <person name="Maclean D."/>
            <person name="Macfadyen A."/>
        </authorList>
    </citation>
    <scope>NUCLEOTIDE SEQUENCE [LARGE SCALE GENOMIC DNA]</scope>
</reference>
<name>A0AAV1HZW9_9CHLO</name>
<dbReference type="EMBL" id="CAUYUE010000003">
    <property type="protein sequence ID" value="CAK0754474.1"/>
    <property type="molecule type" value="Genomic_DNA"/>
</dbReference>
<evidence type="ECO:0000256" key="1">
    <source>
        <dbReference type="SAM" id="MobiDB-lite"/>
    </source>
</evidence>
<evidence type="ECO:0000313" key="3">
    <source>
        <dbReference type="EMBL" id="CAK0754474.1"/>
    </source>
</evidence>
<evidence type="ECO:0000259" key="2">
    <source>
        <dbReference type="Pfam" id="PF00013"/>
    </source>
</evidence>
<dbReference type="SUPFAM" id="SSF54791">
    <property type="entry name" value="Eukaryotic type KH-domain (KH-domain type I)"/>
    <property type="match status" value="1"/>
</dbReference>
<protein>
    <recommendedName>
        <fullName evidence="2">K Homology domain-containing protein</fullName>
    </recommendedName>
</protein>
<feature type="region of interest" description="Disordered" evidence="1">
    <location>
        <begin position="395"/>
        <end position="417"/>
    </location>
</feature>
<feature type="compositionally biased region" description="Low complexity" evidence="1">
    <location>
        <begin position="95"/>
        <end position="107"/>
    </location>
</feature>
<gene>
    <name evidence="3" type="ORF">CVIRNUC_002300</name>
</gene>
<comment type="caution">
    <text evidence="3">The sequence shown here is derived from an EMBL/GenBank/DDBJ whole genome shotgun (WGS) entry which is preliminary data.</text>
</comment>
<dbReference type="Proteomes" id="UP001314263">
    <property type="component" value="Unassembled WGS sequence"/>
</dbReference>
<accession>A0AAV1HZW9</accession>